<dbReference type="GeneID" id="28978612"/>
<keyword evidence="1" id="KW-0521">NADP</keyword>
<dbReference type="STRING" id="578459.A0A0P9IS72"/>
<feature type="domain" description="NmrA-like" evidence="3">
    <location>
        <begin position="15"/>
        <end position="290"/>
    </location>
</feature>
<keyword evidence="2" id="KW-0560">Oxidoreductase</keyword>
<evidence type="ECO:0000256" key="1">
    <source>
        <dbReference type="ARBA" id="ARBA00022857"/>
    </source>
</evidence>
<dbReference type="InterPro" id="IPR051609">
    <property type="entry name" value="NmrA/Isoflavone_reductase-like"/>
</dbReference>
<evidence type="ECO:0000313" key="5">
    <source>
        <dbReference type="Proteomes" id="UP000053890"/>
    </source>
</evidence>
<dbReference type="OMA" id="MAKFFPN"/>
<dbReference type="SUPFAM" id="SSF51735">
    <property type="entry name" value="NAD(P)-binding Rossmann-fold domains"/>
    <property type="match status" value="1"/>
</dbReference>
<organism evidence="4 5">
    <name type="scientific">Rhodotorula graminis (strain WP1)</name>
    <dbReference type="NCBI Taxonomy" id="578459"/>
    <lineage>
        <taxon>Eukaryota</taxon>
        <taxon>Fungi</taxon>
        <taxon>Dikarya</taxon>
        <taxon>Basidiomycota</taxon>
        <taxon>Pucciniomycotina</taxon>
        <taxon>Microbotryomycetes</taxon>
        <taxon>Sporidiobolales</taxon>
        <taxon>Sporidiobolaceae</taxon>
        <taxon>Rhodotorula</taxon>
    </lineage>
</organism>
<dbReference type="OrthoDB" id="9974981at2759"/>
<dbReference type="InterPro" id="IPR036291">
    <property type="entry name" value="NAD(P)-bd_dom_sf"/>
</dbReference>
<protein>
    <recommendedName>
        <fullName evidence="3">NmrA-like domain-containing protein</fullName>
    </recommendedName>
</protein>
<accession>A0A0P9IS72</accession>
<reference evidence="4 5" key="1">
    <citation type="journal article" date="2015" name="Front. Microbiol.">
        <title>Genome sequence of the plant growth promoting endophytic yeast Rhodotorula graminis WP1.</title>
        <authorList>
            <person name="Firrincieli A."/>
            <person name="Otillar R."/>
            <person name="Salamov A."/>
            <person name="Schmutz J."/>
            <person name="Khan Z."/>
            <person name="Redman R.S."/>
            <person name="Fleck N.D."/>
            <person name="Lindquist E."/>
            <person name="Grigoriev I.V."/>
            <person name="Doty S.L."/>
        </authorList>
    </citation>
    <scope>NUCLEOTIDE SEQUENCE [LARGE SCALE GENOMIC DNA]</scope>
    <source>
        <strain evidence="4 5">WP1</strain>
    </source>
</reference>
<sequence>MSSSSTRLIKSVALAGAGNLGASFPEHLLAEGFETTVLTRAGSNKSFPAGVKIKEVDYTSASSLESALEGIDAVIATLTAYDSQTELIKAAGKAGVKLFVPSEFGNVTTSLKEDAHPALAGKGVAHGQLKEAGLPAVLVFAGPFPETTFGVPSFGANFAENKMTIFGKGETPISWTTRREIARFTAHHLATLTSLPAVGEPTILRLEGSSASFLDVVAIYKRLHPTRELDVQHVPLEHLEKAAKDVEGGFLESLVAYLLLSWEQGYGKTDEAGKHELSKWDEWKPQSLEEVLKELTADL</sequence>
<keyword evidence="5" id="KW-1185">Reference proteome</keyword>
<dbReference type="RefSeq" id="XP_018268299.1">
    <property type="nucleotide sequence ID" value="XM_018418164.1"/>
</dbReference>
<evidence type="ECO:0000259" key="3">
    <source>
        <dbReference type="Pfam" id="PF05368"/>
    </source>
</evidence>
<evidence type="ECO:0000313" key="4">
    <source>
        <dbReference type="EMBL" id="KPV72250.1"/>
    </source>
</evidence>
<evidence type="ECO:0000256" key="2">
    <source>
        <dbReference type="ARBA" id="ARBA00023002"/>
    </source>
</evidence>
<dbReference type="Gene3D" id="3.90.25.10">
    <property type="entry name" value="UDP-galactose 4-epimerase, domain 1"/>
    <property type="match status" value="1"/>
</dbReference>
<dbReference type="GO" id="GO:0016491">
    <property type="term" value="F:oxidoreductase activity"/>
    <property type="evidence" value="ECO:0007669"/>
    <property type="project" value="UniProtKB-KW"/>
</dbReference>
<proteinExistence type="predicted"/>
<dbReference type="PANTHER" id="PTHR47706">
    <property type="entry name" value="NMRA-LIKE FAMILY PROTEIN"/>
    <property type="match status" value="1"/>
</dbReference>
<dbReference type="AlphaFoldDB" id="A0A0P9IS72"/>
<dbReference type="InterPro" id="IPR008030">
    <property type="entry name" value="NmrA-like"/>
</dbReference>
<dbReference type="PANTHER" id="PTHR47706:SF9">
    <property type="entry name" value="NMRA-LIKE DOMAIN-CONTAINING PROTEIN-RELATED"/>
    <property type="match status" value="1"/>
</dbReference>
<dbReference type="Gene3D" id="3.40.50.720">
    <property type="entry name" value="NAD(P)-binding Rossmann-like Domain"/>
    <property type="match status" value="1"/>
</dbReference>
<gene>
    <name evidence="4" type="ORF">RHOBADRAFT_56063</name>
</gene>
<dbReference type="EMBL" id="KQ474088">
    <property type="protein sequence ID" value="KPV72250.1"/>
    <property type="molecule type" value="Genomic_DNA"/>
</dbReference>
<dbReference type="Proteomes" id="UP000053890">
    <property type="component" value="Unassembled WGS sequence"/>
</dbReference>
<dbReference type="Pfam" id="PF05368">
    <property type="entry name" value="NmrA"/>
    <property type="match status" value="1"/>
</dbReference>
<name>A0A0P9IS72_RHOGW</name>